<organism evidence="1 2">
    <name type="scientific">Gnathostoma spinigerum</name>
    <dbReference type="NCBI Taxonomy" id="75299"/>
    <lineage>
        <taxon>Eukaryota</taxon>
        <taxon>Metazoa</taxon>
        <taxon>Ecdysozoa</taxon>
        <taxon>Nematoda</taxon>
        <taxon>Chromadorea</taxon>
        <taxon>Rhabditida</taxon>
        <taxon>Spirurina</taxon>
        <taxon>Gnathostomatomorpha</taxon>
        <taxon>Gnathostomatoidea</taxon>
        <taxon>Gnathostomatidae</taxon>
        <taxon>Gnathostoma</taxon>
    </lineage>
</organism>
<dbReference type="AlphaFoldDB" id="A0ABD6EVI2"/>
<gene>
    <name evidence="1" type="ORF">AB6A40_008185</name>
</gene>
<dbReference type="InterPro" id="IPR029704">
    <property type="entry name" value="STEEP-like"/>
</dbReference>
<sequence>MTKHVKNQGKVGSVTVSTVEEAEDELEAREVAESYTMNARMIEQQMKRKGMAKNRIAEELFEAQKRRSESRRVFWLLAVLHENRARLLKTWHIGPGLMRAFSIPSSRLGRF</sequence>
<accession>A0ABD6EVI2</accession>
<proteinExistence type="predicted"/>
<reference evidence="1 2" key="1">
    <citation type="submission" date="2024-08" db="EMBL/GenBank/DDBJ databases">
        <title>Gnathostoma spinigerum genome.</title>
        <authorList>
            <person name="Gonzalez-Bertolin B."/>
            <person name="Monzon S."/>
            <person name="Zaballos A."/>
            <person name="Jimenez P."/>
            <person name="Dekumyoy P."/>
            <person name="Varona S."/>
            <person name="Cuesta I."/>
            <person name="Sumanam S."/>
            <person name="Adisakwattana P."/>
            <person name="Gasser R.B."/>
            <person name="Hernandez-Gonzalez A."/>
            <person name="Young N.D."/>
            <person name="Perteguer M.J."/>
        </authorList>
    </citation>
    <scope>NUCLEOTIDE SEQUENCE [LARGE SCALE GENOMIC DNA]</scope>
    <source>
        <strain evidence="1">AL3</strain>
        <tissue evidence="1">Liver</tissue>
    </source>
</reference>
<keyword evidence="2" id="KW-1185">Reference proteome</keyword>
<dbReference type="PANTHER" id="PTHR46355">
    <property type="entry name" value="UPF0428 PROTEIN CXORF56"/>
    <property type="match status" value="1"/>
</dbReference>
<dbReference type="PANTHER" id="PTHR46355:SF1">
    <property type="entry name" value="STING ER EXIT PROTEIN"/>
    <property type="match status" value="1"/>
</dbReference>
<comment type="caution">
    <text evidence="1">The sequence shown here is derived from an EMBL/GenBank/DDBJ whole genome shotgun (WGS) entry which is preliminary data.</text>
</comment>
<evidence type="ECO:0000313" key="2">
    <source>
        <dbReference type="Proteomes" id="UP001608902"/>
    </source>
</evidence>
<evidence type="ECO:0000313" key="1">
    <source>
        <dbReference type="EMBL" id="MFH4981476.1"/>
    </source>
</evidence>
<name>A0ABD6EVI2_9BILA</name>
<dbReference type="EMBL" id="JBGFUD010007292">
    <property type="protein sequence ID" value="MFH4981476.1"/>
    <property type="molecule type" value="Genomic_DNA"/>
</dbReference>
<dbReference type="Proteomes" id="UP001608902">
    <property type="component" value="Unassembled WGS sequence"/>
</dbReference>
<protein>
    <submittedName>
        <fullName evidence="1">Uncharacterized protein</fullName>
    </submittedName>
</protein>